<gene>
    <name evidence="2" type="ORF">M9978_02465</name>
</gene>
<proteinExistence type="predicted"/>
<name>A0A9X2KK04_9SPHN</name>
<keyword evidence="1" id="KW-0472">Membrane</keyword>
<comment type="caution">
    <text evidence="2">The sequence shown here is derived from an EMBL/GenBank/DDBJ whole genome shotgun (WGS) entry which is preliminary data.</text>
</comment>
<feature type="transmembrane region" description="Helical" evidence="1">
    <location>
        <begin position="114"/>
        <end position="135"/>
    </location>
</feature>
<protein>
    <submittedName>
        <fullName evidence="2">Uncharacterized protein</fullName>
    </submittedName>
</protein>
<dbReference type="AlphaFoldDB" id="A0A9X2KK04"/>
<dbReference type="EMBL" id="JAMLDX010000001">
    <property type="protein sequence ID" value="MCP3729280.1"/>
    <property type="molecule type" value="Genomic_DNA"/>
</dbReference>
<dbReference type="RefSeq" id="WP_254291258.1">
    <property type="nucleotide sequence ID" value="NZ_JAMLDX010000001.1"/>
</dbReference>
<feature type="transmembrane region" description="Helical" evidence="1">
    <location>
        <begin position="51"/>
        <end position="70"/>
    </location>
</feature>
<organism evidence="2 3">
    <name type="scientific">Sphingomonas tagetis</name>
    <dbReference type="NCBI Taxonomy" id="2949092"/>
    <lineage>
        <taxon>Bacteria</taxon>
        <taxon>Pseudomonadati</taxon>
        <taxon>Pseudomonadota</taxon>
        <taxon>Alphaproteobacteria</taxon>
        <taxon>Sphingomonadales</taxon>
        <taxon>Sphingomonadaceae</taxon>
        <taxon>Sphingomonas</taxon>
    </lineage>
</organism>
<evidence type="ECO:0000313" key="2">
    <source>
        <dbReference type="EMBL" id="MCP3729280.1"/>
    </source>
</evidence>
<sequence length="137" mass="14448">MAWGWAAIGVGAVLLAIGLLMPVLSDAGSAGYGGYGYRPPTVNTWKWPMTLVGGGLVNFGVLLVITGYIVRALYFLPGRNVSLNDLGPAAPTNAVGPTPSSAERIEDEKKTDRIMWLLLGGIGVVFAVLFIIFAARQ</sequence>
<keyword evidence="1" id="KW-1133">Transmembrane helix</keyword>
<dbReference type="Proteomes" id="UP001139451">
    <property type="component" value="Unassembled WGS sequence"/>
</dbReference>
<reference evidence="2" key="1">
    <citation type="submission" date="2022-05" db="EMBL/GenBank/DDBJ databases">
        <title>Sphingomonas sp. strain MG17 Genome sequencing and assembly.</title>
        <authorList>
            <person name="Kim I."/>
        </authorList>
    </citation>
    <scope>NUCLEOTIDE SEQUENCE</scope>
    <source>
        <strain evidence="2">MG17</strain>
    </source>
</reference>
<accession>A0A9X2KK04</accession>
<evidence type="ECO:0000256" key="1">
    <source>
        <dbReference type="SAM" id="Phobius"/>
    </source>
</evidence>
<evidence type="ECO:0000313" key="3">
    <source>
        <dbReference type="Proteomes" id="UP001139451"/>
    </source>
</evidence>
<keyword evidence="1" id="KW-0812">Transmembrane</keyword>
<keyword evidence="3" id="KW-1185">Reference proteome</keyword>